<dbReference type="SUPFAM" id="SSF48264">
    <property type="entry name" value="Cytochrome P450"/>
    <property type="match status" value="1"/>
</dbReference>
<proteinExistence type="predicted"/>
<dbReference type="Gene3D" id="1.10.630.10">
    <property type="entry name" value="Cytochrome P450"/>
    <property type="match status" value="1"/>
</dbReference>
<dbReference type="GO" id="GO:0020037">
    <property type="term" value="F:heme binding"/>
    <property type="evidence" value="ECO:0007669"/>
    <property type="project" value="InterPro"/>
</dbReference>
<dbReference type="GO" id="GO:0005506">
    <property type="term" value="F:iron ion binding"/>
    <property type="evidence" value="ECO:0007669"/>
    <property type="project" value="InterPro"/>
</dbReference>
<evidence type="ECO:0000313" key="2">
    <source>
        <dbReference type="EnsemblPlants" id="AET5Gv20012900.4"/>
    </source>
</evidence>
<dbReference type="Gramene" id="AET5Gv20012900.4">
    <property type="protein sequence ID" value="AET5Gv20012900.4"/>
    <property type="gene ID" value="AET5Gv20012900"/>
</dbReference>
<name>A0A453JEL4_AEGTS</name>
<dbReference type="GO" id="GO:0016705">
    <property type="term" value="F:oxidoreductase activity, acting on paired donors, with incorporation or reduction of molecular oxygen"/>
    <property type="evidence" value="ECO:0007669"/>
    <property type="project" value="InterPro"/>
</dbReference>
<keyword evidence="1" id="KW-0472">Membrane</keyword>
<reference evidence="3" key="2">
    <citation type="journal article" date="2017" name="Nat. Plants">
        <title>The Aegilops tauschii genome reveals multiple impacts of transposons.</title>
        <authorList>
            <person name="Zhao G."/>
            <person name="Zou C."/>
            <person name="Li K."/>
            <person name="Wang K."/>
            <person name="Li T."/>
            <person name="Gao L."/>
            <person name="Zhang X."/>
            <person name="Wang H."/>
            <person name="Yang Z."/>
            <person name="Liu X."/>
            <person name="Jiang W."/>
            <person name="Mao L."/>
            <person name="Kong X."/>
            <person name="Jiao Y."/>
            <person name="Jia J."/>
        </authorList>
    </citation>
    <scope>NUCLEOTIDE SEQUENCE [LARGE SCALE GENOMIC DNA]</scope>
    <source>
        <strain evidence="3">cv. AL8/78</strain>
    </source>
</reference>
<dbReference type="EnsemblPlants" id="AET5Gv20012900.4">
    <property type="protein sequence ID" value="AET5Gv20012900.4"/>
    <property type="gene ID" value="AET5Gv20012900"/>
</dbReference>
<evidence type="ECO:0000313" key="3">
    <source>
        <dbReference type="Proteomes" id="UP000015105"/>
    </source>
</evidence>
<reference evidence="3" key="1">
    <citation type="journal article" date="2014" name="Science">
        <title>Ancient hybridizations among the ancestral genomes of bread wheat.</title>
        <authorList>
            <consortium name="International Wheat Genome Sequencing Consortium,"/>
            <person name="Marcussen T."/>
            <person name="Sandve S.R."/>
            <person name="Heier L."/>
            <person name="Spannagl M."/>
            <person name="Pfeifer M."/>
            <person name="Jakobsen K.S."/>
            <person name="Wulff B.B."/>
            <person name="Steuernagel B."/>
            <person name="Mayer K.F."/>
            <person name="Olsen O.A."/>
        </authorList>
    </citation>
    <scope>NUCLEOTIDE SEQUENCE [LARGE SCALE GENOMIC DNA]</scope>
    <source>
        <strain evidence="3">cv. AL8/78</strain>
    </source>
</reference>
<protein>
    <submittedName>
        <fullName evidence="2">Uncharacterized protein</fullName>
    </submittedName>
</protein>
<accession>A0A453JEL4</accession>
<reference evidence="2" key="5">
    <citation type="journal article" date="2021" name="G3 (Bethesda)">
        <title>Aegilops tauschii genome assembly Aet v5.0 features greater sequence contiguity and improved annotation.</title>
        <authorList>
            <person name="Wang L."/>
            <person name="Zhu T."/>
            <person name="Rodriguez J.C."/>
            <person name="Deal K.R."/>
            <person name="Dubcovsky J."/>
            <person name="McGuire P.E."/>
            <person name="Lux T."/>
            <person name="Spannagl M."/>
            <person name="Mayer K.F.X."/>
            <person name="Baldrich P."/>
            <person name="Meyers B.C."/>
            <person name="Huo N."/>
            <person name="Gu Y.Q."/>
            <person name="Zhou H."/>
            <person name="Devos K.M."/>
            <person name="Bennetzen J.L."/>
            <person name="Unver T."/>
            <person name="Budak H."/>
            <person name="Gulick P.J."/>
            <person name="Galiba G."/>
            <person name="Kalapos B."/>
            <person name="Nelson D.R."/>
            <person name="Li P."/>
            <person name="You F.M."/>
            <person name="Luo M.C."/>
            <person name="Dvorak J."/>
        </authorList>
    </citation>
    <scope>NUCLEOTIDE SEQUENCE [LARGE SCALE GENOMIC DNA]</scope>
    <source>
        <strain evidence="2">cv. AL8/78</strain>
    </source>
</reference>
<evidence type="ECO:0000256" key="1">
    <source>
        <dbReference type="SAM" id="Phobius"/>
    </source>
</evidence>
<sequence length="163" mass="18171">MEMASSAKWFAVALVFITVILLRVIRGRRMAAAPASEKPPPPVVNGFALLGLLPRLLTMDLRTKINCLHDKYGSVFTVSPFGLTNVTFLIGPEVQSHFFQGLESEINHGNLLEFLVPMFGQEIGQGVDAATRTEQSRFYLDALKQSKLRRHLDPMLQEVEVCT</sequence>
<organism evidence="2 3">
    <name type="scientific">Aegilops tauschii subsp. strangulata</name>
    <name type="common">Goatgrass</name>
    <dbReference type="NCBI Taxonomy" id="200361"/>
    <lineage>
        <taxon>Eukaryota</taxon>
        <taxon>Viridiplantae</taxon>
        <taxon>Streptophyta</taxon>
        <taxon>Embryophyta</taxon>
        <taxon>Tracheophyta</taxon>
        <taxon>Spermatophyta</taxon>
        <taxon>Magnoliopsida</taxon>
        <taxon>Liliopsida</taxon>
        <taxon>Poales</taxon>
        <taxon>Poaceae</taxon>
        <taxon>BOP clade</taxon>
        <taxon>Pooideae</taxon>
        <taxon>Triticodae</taxon>
        <taxon>Triticeae</taxon>
        <taxon>Triticinae</taxon>
        <taxon>Aegilops</taxon>
    </lineage>
</organism>
<reference evidence="2" key="3">
    <citation type="journal article" date="2017" name="Nature">
        <title>Genome sequence of the progenitor of the wheat D genome Aegilops tauschii.</title>
        <authorList>
            <person name="Luo M.C."/>
            <person name="Gu Y.Q."/>
            <person name="Puiu D."/>
            <person name="Wang H."/>
            <person name="Twardziok S.O."/>
            <person name="Deal K.R."/>
            <person name="Huo N."/>
            <person name="Zhu T."/>
            <person name="Wang L."/>
            <person name="Wang Y."/>
            <person name="McGuire P.E."/>
            <person name="Liu S."/>
            <person name="Long H."/>
            <person name="Ramasamy R.K."/>
            <person name="Rodriguez J.C."/>
            <person name="Van S.L."/>
            <person name="Yuan L."/>
            <person name="Wang Z."/>
            <person name="Xia Z."/>
            <person name="Xiao L."/>
            <person name="Anderson O.D."/>
            <person name="Ouyang S."/>
            <person name="Liang Y."/>
            <person name="Zimin A.V."/>
            <person name="Pertea G."/>
            <person name="Qi P."/>
            <person name="Bennetzen J.L."/>
            <person name="Dai X."/>
            <person name="Dawson M.W."/>
            <person name="Muller H.G."/>
            <person name="Kugler K."/>
            <person name="Rivarola-Duarte L."/>
            <person name="Spannagl M."/>
            <person name="Mayer K.F.X."/>
            <person name="Lu F.H."/>
            <person name="Bevan M.W."/>
            <person name="Leroy P."/>
            <person name="Li P."/>
            <person name="You F.M."/>
            <person name="Sun Q."/>
            <person name="Liu Z."/>
            <person name="Lyons E."/>
            <person name="Wicker T."/>
            <person name="Salzberg S.L."/>
            <person name="Devos K.M."/>
            <person name="Dvorak J."/>
        </authorList>
    </citation>
    <scope>NUCLEOTIDE SEQUENCE [LARGE SCALE GENOMIC DNA]</scope>
    <source>
        <strain evidence="2">cv. AL8/78</strain>
    </source>
</reference>
<dbReference type="Proteomes" id="UP000015105">
    <property type="component" value="Chromosome 5D"/>
</dbReference>
<feature type="transmembrane region" description="Helical" evidence="1">
    <location>
        <begin position="6"/>
        <end position="25"/>
    </location>
</feature>
<dbReference type="AlphaFoldDB" id="A0A453JEL4"/>
<dbReference type="GO" id="GO:0004497">
    <property type="term" value="F:monooxygenase activity"/>
    <property type="evidence" value="ECO:0007669"/>
    <property type="project" value="InterPro"/>
</dbReference>
<keyword evidence="3" id="KW-1185">Reference proteome</keyword>
<keyword evidence="1" id="KW-0812">Transmembrane</keyword>
<keyword evidence="1" id="KW-1133">Transmembrane helix</keyword>
<dbReference type="InterPro" id="IPR036396">
    <property type="entry name" value="Cyt_P450_sf"/>
</dbReference>
<reference evidence="2" key="4">
    <citation type="submission" date="2019-03" db="UniProtKB">
        <authorList>
            <consortium name="EnsemblPlants"/>
        </authorList>
    </citation>
    <scope>IDENTIFICATION</scope>
</reference>